<feature type="region of interest" description="Disordered" evidence="1">
    <location>
        <begin position="1"/>
        <end position="23"/>
    </location>
</feature>
<dbReference type="Proteomes" id="UP000551501">
    <property type="component" value="Unassembled WGS sequence"/>
</dbReference>
<dbReference type="EMBL" id="JACIFP010000001">
    <property type="protein sequence ID" value="MBB4137313.1"/>
    <property type="molecule type" value="Genomic_DNA"/>
</dbReference>
<dbReference type="PIRSF" id="PIRSF029171">
    <property type="entry name" value="Esterase_LipA"/>
    <property type="match status" value="1"/>
</dbReference>
<dbReference type="PANTHER" id="PTHR34853">
    <property type="match status" value="1"/>
</dbReference>
<dbReference type="SUPFAM" id="SSF53474">
    <property type="entry name" value="alpha/beta-Hydrolases"/>
    <property type="match status" value="1"/>
</dbReference>
<reference evidence="2 3" key="1">
    <citation type="submission" date="2020-08" db="EMBL/GenBank/DDBJ databases">
        <title>Sequencing the genomes of 1000 actinobacteria strains.</title>
        <authorList>
            <person name="Klenk H.-P."/>
        </authorList>
    </citation>
    <scope>NUCLEOTIDE SEQUENCE [LARGE SCALE GENOMIC DNA]</scope>
    <source>
        <strain evidence="2 3">DSM 45298</strain>
    </source>
</reference>
<sequence length="404" mass="41389">MTAQPRHIPPAADPAPHRGRPRVSRTVKAVGATVVSAGLVAGGVTATQAFAEPEQSTQQTPRGGQTAGSVFANRPVADTDLAAGASSGQQFSYWTQGSDDRMHLSTAVLLEPQGAAPSGGWPVVAYAHAPAGLASQCGPTQSKLTADVATVSDLLRGDYAVIVPDYSMVGVAGSPQYVDYGSTADGLVDAVSAASDVEPSLSSKWAAVGEGLGAGAAVQLAQSAASSQPSGLDFRGATATTLPVGYDEVVTGLSPRSAKVSAGTVTEVVYTLASVDSEQVEPLLTQRGRNLVQKARQVCAPALTKAIGGTNLADLVRKAVSSDSALLAELRKALALPSSGFSRPIMLSQKLVDDETDVPASLQYVTTAQLASNKVAAKTYLTGDARDADRQEKAAQADFLKKLF</sequence>
<dbReference type="InterPro" id="IPR029058">
    <property type="entry name" value="AB_hydrolase_fold"/>
</dbReference>
<comment type="caution">
    <text evidence="2">The sequence shown here is derived from an EMBL/GenBank/DDBJ whole genome shotgun (WGS) entry which is preliminary data.</text>
</comment>
<evidence type="ECO:0008006" key="4">
    <source>
        <dbReference type="Google" id="ProtNLM"/>
    </source>
</evidence>
<keyword evidence="3" id="KW-1185">Reference proteome</keyword>
<evidence type="ECO:0000256" key="1">
    <source>
        <dbReference type="SAM" id="MobiDB-lite"/>
    </source>
</evidence>
<proteinExistence type="predicted"/>
<dbReference type="Gene3D" id="3.40.50.1820">
    <property type="entry name" value="alpha/beta hydrolase"/>
    <property type="match status" value="1"/>
</dbReference>
<dbReference type="AlphaFoldDB" id="A0A840F485"/>
<gene>
    <name evidence="2" type="ORF">BKA16_003865</name>
</gene>
<dbReference type="RefSeq" id="WP_183372181.1">
    <property type="nucleotide sequence ID" value="NZ_BAABHL010000126.1"/>
</dbReference>
<protein>
    <recommendedName>
        <fullName evidence="4">Lipase</fullName>
    </recommendedName>
</protein>
<dbReference type="PANTHER" id="PTHR34853:SF1">
    <property type="entry name" value="LIPASE 5"/>
    <property type="match status" value="1"/>
</dbReference>
<evidence type="ECO:0000313" key="2">
    <source>
        <dbReference type="EMBL" id="MBB4137313.1"/>
    </source>
</evidence>
<evidence type="ECO:0000313" key="3">
    <source>
        <dbReference type="Proteomes" id="UP000551501"/>
    </source>
</evidence>
<dbReference type="InterPro" id="IPR005152">
    <property type="entry name" value="Lipase_secreted"/>
</dbReference>
<name>A0A840F485_9ACTN</name>
<dbReference type="GO" id="GO:0004806">
    <property type="term" value="F:triacylglycerol lipase activity"/>
    <property type="evidence" value="ECO:0007669"/>
    <property type="project" value="InterPro"/>
</dbReference>
<accession>A0A840F485</accession>
<dbReference type="GO" id="GO:0016042">
    <property type="term" value="P:lipid catabolic process"/>
    <property type="evidence" value="ECO:0007669"/>
    <property type="project" value="InterPro"/>
</dbReference>
<organism evidence="2 3">
    <name type="scientific">Gordonia humi</name>
    <dbReference type="NCBI Taxonomy" id="686429"/>
    <lineage>
        <taxon>Bacteria</taxon>
        <taxon>Bacillati</taxon>
        <taxon>Actinomycetota</taxon>
        <taxon>Actinomycetes</taxon>
        <taxon>Mycobacteriales</taxon>
        <taxon>Gordoniaceae</taxon>
        <taxon>Gordonia</taxon>
    </lineage>
</organism>